<dbReference type="EMBL" id="DTLB01000001">
    <property type="protein sequence ID" value="HFW31435.1"/>
    <property type="molecule type" value="Genomic_DNA"/>
</dbReference>
<sequence>MRKFILIIAMVAALIRLFNLTLPPLFFDESIHATILKSLFNGNYRYNPAYHGPLLYYLLYTPVQTLGESEFSLRILPALTGILVALTPLLYRRFIGSEAAIIAAVLVAISAIITNYSRFCREDIFQLLFTALFAYFIFRYLEKEKSLKDFRVDRDTLLLTTSFIFMALLATLKETFYPIAAVFALYFIFDIKKFRASDLAISASVFLLIYFAFYTNFFTYTTPLTNFSEFPAVKAVSYWKHQHDIARIGGPWYYYLELILLYDFPAFLLAIFALHAIIIKRNNFEAFTAYWFLSFLILFSYIQEKVPWLGIHILFPMYILTGIAIVRLNSKLDRRKLKTLAAVCILFSAYGSVHVNHINPVNPAEPALYLPTQYDVREFAEKTRGERIYIFTEIGEYWPLAWYLREHKAYFITTGIEGWNFREGDYVVVNITNDMKIDKTNLEFVETMVVRCWTFWTTPQLQRVPEFIVLRKPLNDISCMNFSVYRANR</sequence>
<proteinExistence type="predicted"/>
<protein>
    <submittedName>
        <fullName evidence="3">TIGR03663 family protein</fullName>
    </submittedName>
</protein>
<feature type="transmembrane region" description="Helical" evidence="1">
    <location>
        <begin position="199"/>
        <end position="220"/>
    </location>
</feature>
<dbReference type="NCBIfam" id="TIGR03663">
    <property type="entry name" value="flippase activity-associated protein Agl23"/>
    <property type="match status" value="1"/>
</dbReference>
<organism evidence="3">
    <name type="scientific">Archaeoglobus fulgidus</name>
    <dbReference type="NCBI Taxonomy" id="2234"/>
    <lineage>
        <taxon>Archaea</taxon>
        <taxon>Methanobacteriati</taxon>
        <taxon>Methanobacteriota</taxon>
        <taxon>Archaeoglobi</taxon>
        <taxon>Archaeoglobales</taxon>
        <taxon>Archaeoglobaceae</taxon>
        <taxon>Archaeoglobus</taxon>
    </lineage>
</organism>
<name>A0A7C3MBH3_ARCFL</name>
<feature type="transmembrane region" description="Helical" evidence="1">
    <location>
        <begin position="252"/>
        <end position="277"/>
    </location>
</feature>
<feature type="domain" description="Glycosyltransferase RgtA/B/C/D-like" evidence="2">
    <location>
        <begin position="51"/>
        <end position="212"/>
    </location>
</feature>
<accession>A0A7C3MBH3</accession>
<dbReference type="Pfam" id="PF13231">
    <property type="entry name" value="PMT_2"/>
    <property type="match status" value="1"/>
</dbReference>
<keyword evidence="1" id="KW-0472">Membrane</keyword>
<evidence type="ECO:0000259" key="2">
    <source>
        <dbReference type="Pfam" id="PF13231"/>
    </source>
</evidence>
<keyword evidence="1" id="KW-0812">Transmembrane</keyword>
<comment type="caution">
    <text evidence="3">The sequence shown here is derived from an EMBL/GenBank/DDBJ whole genome shotgun (WGS) entry which is preliminary data.</text>
</comment>
<dbReference type="PANTHER" id="PTHR41710">
    <property type="entry name" value="GLYCOSYL TRANSFERASE, FAMILY 39"/>
    <property type="match status" value="1"/>
</dbReference>
<keyword evidence="1" id="KW-1133">Transmembrane helix</keyword>
<feature type="transmembrane region" description="Helical" evidence="1">
    <location>
        <begin position="284"/>
        <end position="302"/>
    </location>
</feature>
<dbReference type="InterPro" id="IPR019962">
    <property type="entry name" value="CHP03663"/>
</dbReference>
<evidence type="ECO:0000256" key="1">
    <source>
        <dbReference type="SAM" id="Phobius"/>
    </source>
</evidence>
<feature type="transmembrane region" description="Helical" evidence="1">
    <location>
        <begin position="124"/>
        <end position="141"/>
    </location>
</feature>
<dbReference type="AlphaFoldDB" id="A0A7C3MBH3"/>
<reference evidence="3" key="1">
    <citation type="journal article" date="2020" name="mSystems">
        <title>Genome- and Community-Level Interaction Insights into Carbon Utilization and Element Cycling Functions of Hydrothermarchaeota in Hydrothermal Sediment.</title>
        <authorList>
            <person name="Zhou Z."/>
            <person name="Liu Y."/>
            <person name="Xu W."/>
            <person name="Pan J."/>
            <person name="Luo Z.H."/>
            <person name="Li M."/>
        </authorList>
    </citation>
    <scope>NUCLEOTIDE SEQUENCE [LARGE SCALE GENOMIC DNA]</scope>
    <source>
        <strain evidence="3">SpSt-87</strain>
    </source>
</reference>
<dbReference type="PANTHER" id="PTHR41710:SF2">
    <property type="entry name" value="GLYCOSYL TRANSFERASE FAMILY 39_83 DOMAIN-CONTAINING PROTEIN"/>
    <property type="match status" value="1"/>
</dbReference>
<feature type="transmembrane region" description="Helical" evidence="1">
    <location>
        <begin position="98"/>
        <end position="118"/>
    </location>
</feature>
<feature type="transmembrane region" description="Helical" evidence="1">
    <location>
        <begin position="308"/>
        <end position="328"/>
    </location>
</feature>
<evidence type="ECO:0000313" key="3">
    <source>
        <dbReference type="EMBL" id="HFW31435.1"/>
    </source>
</evidence>
<gene>
    <name evidence="3" type="ORF">ENW66_00560</name>
</gene>
<dbReference type="InterPro" id="IPR038731">
    <property type="entry name" value="RgtA/B/C-like"/>
</dbReference>